<comment type="caution">
    <text evidence="1">The sequence shown here is derived from an EMBL/GenBank/DDBJ whole genome shotgun (WGS) entry which is preliminary data.</text>
</comment>
<name>A0ABT7J0Y5_9ACTN</name>
<dbReference type="Proteomes" id="UP001241926">
    <property type="component" value="Unassembled WGS sequence"/>
</dbReference>
<proteinExistence type="predicted"/>
<dbReference type="EMBL" id="JASJUS010000016">
    <property type="protein sequence ID" value="MDL2078455.1"/>
    <property type="molecule type" value="Genomic_DNA"/>
</dbReference>
<reference evidence="1 2" key="1">
    <citation type="submission" date="2023-05" db="EMBL/GenBank/DDBJ databases">
        <title>Streptomyces fuscus sp. nov., a brown-black pigment producing actinomyces isolated from dry sand of Sea duck farm.</title>
        <authorList>
            <person name="Xie J."/>
            <person name="Shen N."/>
        </authorList>
    </citation>
    <scope>NUCLEOTIDE SEQUENCE [LARGE SCALE GENOMIC DNA]</scope>
    <source>
        <strain evidence="1 2">GXMU-J15</strain>
    </source>
</reference>
<protein>
    <submittedName>
        <fullName evidence="1">Uncharacterized protein</fullName>
    </submittedName>
</protein>
<keyword evidence="2" id="KW-1185">Reference proteome</keyword>
<sequence length="73" mass="7820">MPDPPVAPGLPEAVAKVVDRALGPADERPTPVPRADIARRLDDEDTAAGMLEWAAAVPLTPDTLRRLEEPGER</sequence>
<accession>A0ABT7J0Y5</accession>
<evidence type="ECO:0000313" key="2">
    <source>
        <dbReference type="Proteomes" id="UP001241926"/>
    </source>
</evidence>
<organism evidence="1 2">
    <name type="scientific">Streptomyces fuscus</name>
    <dbReference type="NCBI Taxonomy" id="3048495"/>
    <lineage>
        <taxon>Bacteria</taxon>
        <taxon>Bacillati</taxon>
        <taxon>Actinomycetota</taxon>
        <taxon>Actinomycetes</taxon>
        <taxon>Kitasatosporales</taxon>
        <taxon>Streptomycetaceae</taxon>
        <taxon>Streptomyces</taxon>
    </lineage>
</organism>
<gene>
    <name evidence="1" type="ORF">QNN03_18635</name>
</gene>
<dbReference type="RefSeq" id="WP_285433758.1">
    <property type="nucleotide sequence ID" value="NZ_JASJUS010000016.1"/>
</dbReference>
<evidence type="ECO:0000313" key="1">
    <source>
        <dbReference type="EMBL" id="MDL2078455.1"/>
    </source>
</evidence>